<keyword evidence="2" id="KW-1185">Reference proteome</keyword>
<reference evidence="2" key="1">
    <citation type="journal article" date="2019" name="Int. J. Syst. Evol. Microbiol.">
        <title>The Global Catalogue of Microorganisms (GCM) 10K type strain sequencing project: providing services to taxonomists for standard genome sequencing and annotation.</title>
        <authorList>
            <consortium name="The Broad Institute Genomics Platform"/>
            <consortium name="The Broad Institute Genome Sequencing Center for Infectious Disease"/>
            <person name="Wu L."/>
            <person name="Ma J."/>
        </authorList>
    </citation>
    <scope>NUCLEOTIDE SEQUENCE [LARGE SCALE GENOMIC DNA]</scope>
    <source>
        <strain evidence="2">JCM 31405</strain>
    </source>
</reference>
<dbReference type="EMBL" id="BMQN01000007">
    <property type="protein sequence ID" value="GGR99223.1"/>
    <property type="molecule type" value="Genomic_DNA"/>
</dbReference>
<accession>A0ABQ2S6F3</accession>
<comment type="caution">
    <text evidence="1">The sequence shown here is derived from an EMBL/GenBank/DDBJ whole genome shotgun (WGS) entry which is preliminary data.</text>
</comment>
<gene>
    <name evidence="1" type="ORF">GCM10008960_27330</name>
</gene>
<dbReference type="Proteomes" id="UP000644548">
    <property type="component" value="Unassembled WGS sequence"/>
</dbReference>
<name>A0ABQ2S6F3_9DEIO</name>
<sequence length="243" mass="27601">MSRVPHHVILITERPALAGGLEHLLNSYGRELIADWYFDDAADTLRDRNSIPEILDVATRISQTPGHLLADLYTDEEASFQLWLKRPEDQIGVTFRLEDYRLSEVLARKDRLCLTVSVPLIPDMCGDTNGAAFRLLRLLVDAFSPLLLFTAGDHHPSDYMGNARTLEFHRIAHFPAVQITDGGPLFITQSLWQRLAQERQDEVLSLFIPCGEREDLHGRLFRNQFGPGLPMPHHVLARLFDAL</sequence>
<proteinExistence type="predicted"/>
<organism evidence="1 2">
    <name type="scientific">Deinococcus sedimenti</name>
    <dbReference type="NCBI Taxonomy" id="1867090"/>
    <lineage>
        <taxon>Bacteria</taxon>
        <taxon>Thermotogati</taxon>
        <taxon>Deinococcota</taxon>
        <taxon>Deinococci</taxon>
        <taxon>Deinococcales</taxon>
        <taxon>Deinococcaceae</taxon>
        <taxon>Deinococcus</taxon>
    </lineage>
</organism>
<dbReference type="RefSeq" id="WP_189073735.1">
    <property type="nucleotide sequence ID" value="NZ_BMQN01000007.1"/>
</dbReference>
<evidence type="ECO:0000313" key="1">
    <source>
        <dbReference type="EMBL" id="GGR99223.1"/>
    </source>
</evidence>
<evidence type="ECO:0000313" key="2">
    <source>
        <dbReference type="Proteomes" id="UP000644548"/>
    </source>
</evidence>
<protein>
    <submittedName>
        <fullName evidence="1">Uncharacterized protein</fullName>
    </submittedName>
</protein>